<name>A0A7J6ELR3_CANSA</name>
<dbReference type="GO" id="GO:0001156">
    <property type="term" value="F:TFIIIC-class transcription factor complex binding"/>
    <property type="evidence" value="ECO:0007669"/>
    <property type="project" value="TreeGrafter"/>
</dbReference>
<feature type="domain" description="Transcription factor TFIIIB component B'' Myb" evidence="2">
    <location>
        <begin position="12"/>
        <end position="56"/>
    </location>
</feature>
<dbReference type="GO" id="GO:0070898">
    <property type="term" value="P:RNA polymerase III preinitiation complex assembly"/>
    <property type="evidence" value="ECO:0007669"/>
    <property type="project" value="TreeGrafter"/>
</dbReference>
<evidence type="ECO:0000313" key="4">
    <source>
        <dbReference type="Proteomes" id="UP000525078"/>
    </source>
</evidence>
<feature type="region of interest" description="Disordered" evidence="1">
    <location>
        <begin position="66"/>
        <end position="134"/>
    </location>
</feature>
<organism evidence="3 4">
    <name type="scientific">Cannabis sativa</name>
    <name type="common">Hemp</name>
    <name type="synonym">Marijuana</name>
    <dbReference type="NCBI Taxonomy" id="3483"/>
    <lineage>
        <taxon>Eukaryota</taxon>
        <taxon>Viridiplantae</taxon>
        <taxon>Streptophyta</taxon>
        <taxon>Embryophyta</taxon>
        <taxon>Tracheophyta</taxon>
        <taxon>Spermatophyta</taxon>
        <taxon>Magnoliopsida</taxon>
        <taxon>eudicotyledons</taxon>
        <taxon>Gunneridae</taxon>
        <taxon>Pentapetalae</taxon>
        <taxon>rosids</taxon>
        <taxon>fabids</taxon>
        <taxon>Rosales</taxon>
        <taxon>Cannabaceae</taxon>
        <taxon>Cannabis</taxon>
    </lineage>
</organism>
<dbReference type="PANTHER" id="PTHR22929">
    <property type="entry name" value="RNA POLYMERASE III TRANSCRIPTION INITIATION FACTOR B"/>
    <property type="match status" value="1"/>
</dbReference>
<sequence>MNKDRENFRESDYTIIQQLFPNQTREQVNLKFKKEERQHPLRLSDALTNRTKGISFQFRVCDQVTTRTHSSSKEDANPNESNWYPREEELEEPTHNANNKRTKRKEPKVTIPSDKLSKNKRKAKGRGLSRRDLREVIQQEISRSAPLTIVEGNGKGVVNEETKEESSSDDEGFSNNLFGIIFPIWGRNLSCNMCALCFCRYGLQAERFYQEKTNGHFWRRISGQGYPKGESSIVHSHLSLPPPYSPPTNQPIVTNLEGHQPPATKKLRKDH</sequence>
<dbReference type="Pfam" id="PF15963">
    <property type="entry name" value="Myb_DNA-bind_7"/>
    <property type="match status" value="1"/>
</dbReference>
<evidence type="ECO:0000259" key="2">
    <source>
        <dbReference type="Pfam" id="PF15963"/>
    </source>
</evidence>
<dbReference type="PANTHER" id="PTHR22929:SF0">
    <property type="entry name" value="TRANSCRIPTION FACTOR TFIIIB COMPONENT B'' HOMOLOG"/>
    <property type="match status" value="1"/>
</dbReference>
<evidence type="ECO:0000313" key="3">
    <source>
        <dbReference type="EMBL" id="KAF4359402.1"/>
    </source>
</evidence>
<feature type="compositionally biased region" description="Pro residues" evidence="1">
    <location>
        <begin position="240"/>
        <end position="249"/>
    </location>
</feature>
<feature type="compositionally biased region" description="Basic residues" evidence="1">
    <location>
        <begin position="118"/>
        <end position="128"/>
    </location>
</feature>
<evidence type="ECO:0000256" key="1">
    <source>
        <dbReference type="SAM" id="MobiDB-lite"/>
    </source>
</evidence>
<feature type="region of interest" description="Disordered" evidence="1">
    <location>
        <begin position="229"/>
        <end position="271"/>
    </location>
</feature>
<gene>
    <name evidence="3" type="ORF">F8388_005659</name>
</gene>
<proteinExistence type="predicted"/>
<dbReference type="InterPro" id="IPR039467">
    <property type="entry name" value="TFIIIB_B''_Myb"/>
</dbReference>
<dbReference type="AlphaFoldDB" id="A0A7J6ELR3"/>
<comment type="caution">
    <text evidence="3">The sequence shown here is derived from an EMBL/GenBank/DDBJ whole genome shotgun (WGS) entry which is preliminary data.</text>
</comment>
<accession>A0A7J6ELR3</accession>
<dbReference type="GO" id="GO:0000126">
    <property type="term" value="C:transcription factor TFIIIB complex"/>
    <property type="evidence" value="ECO:0007669"/>
    <property type="project" value="TreeGrafter"/>
</dbReference>
<reference evidence="3 4" key="1">
    <citation type="journal article" date="2020" name="bioRxiv">
        <title>Sequence and annotation of 42 cannabis genomes reveals extensive copy number variation in cannabinoid synthesis and pathogen resistance genes.</title>
        <authorList>
            <person name="Mckernan K.J."/>
            <person name="Helbert Y."/>
            <person name="Kane L.T."/>
            <person name="Ebling H."/>
            <person name="Zhang L."/>
            <person name="Liu B."/>
            <person name="Eaton Z."/>
            <person name="Mclaughlin S."/>
            <person name="Kingan S."/>
            <person name="Baybayan P."/>
            <person name="Concepcion G."/>
            <person name="Jordan M."/>
            <person name="Riva A."/>
            <person name="Barbazuk W."/>
            <person name="Harkins T."/>
        </authorList>
    </citation>
    <scope>NUCLEOTIDE SEQUENCE [LARGE SCALE GENOMIC DNA]</scope>
    <source>
        <strain evidence="4">cv. Jamaican Lion 4</strain>
        <tissue evidence="3">Leaf</tissue>
    </source>
</reference>
<dbReference type="EMBL" id="JAATIP010000216">
    <property type="protein sequence ID" value="KAF4359402.1"/>
    <property type="molecule type" value="Genomic_DNA"/>
</dbReference>
<dbReference type="Proteomes" id="UP000525078">
    <property type="component" value="Unassembled WGS sequence"/>
</dbReference>
<protein>
    <recommendedName>
        <fullName evidence="2">Transcription factor TFIIIB component B'' Myb domain-containing protein</fullName>
    </recommendedName>
</protein>